<accession>A0A2T4UFQ8</accession>
<dbReference type="InterPro" id="IPR036250">
    <property type="entry name" value="AcylCo_DH-like_C"/>
</dbReference>
<dbReference type="OrthoDB" id="8876745at2"/>
<keyword evidence="3 6" id="KW-0285">Flavoprotein</keyword>
<dbReference type="Pfam" id="PF02771">
    <property type="entry name" value="Acyl-CoA_dh_N"/>
    <property type="match status" value="1"/>
</dbReference>
<dbReference type="InterPro" id="IPR046373">
    <property type="entry name" value="Acyl-CoA_Oxase/DH_mid-dom_sf"/>
</dbReference>
<dbReference type="InterPro" id="IPR037069">
    <property type="entry name" value="AcylCoA_DH/ox_N_sf"/>
</dbReference>
<evidence type="ECO:0000259" key="8">
    <source>
        <dbReference type="Pfam" id="PF02770"/>
    </source>
</evidence>
<evidence type="ECO:0000313" key="11">
    <source>
        <dbReference type="Proteomes" id="UP000240739"/>
    </source>
</evidence>
<evidence type="ECO:0000256" key="4">
    <source>
        <dbReference type="ARBA" id="ARBA00022827"/>
    </source>
</evidence>
<evidence type="ECO:0000313" key="10">
    <source>
        <dbReference type="EMBL" id="PTL56626.1"/>
    </source>
</evidence>
<dbReference type="InterPro" id="IPR009100">
    <property type="entry name" value="AcylCoA_DH/oxidase_NM_dom_sf"/>
</dbReference>
<feature type="domain" description="Acyl-CoA oxidase/dehydrogenase middle" evidence="8">
    <location>
        <begin position="138"/>
        <end position="238"/>
    </location>
</feature>
<dbReference type="FunFam" id="2.40.110.10:FF:000002">
    <property type="entry name" value="Acyl-CoA dehydrogenase fadE12"/>
    <property type="match status" value="1"/>
</dbReference>
<gene>
    <name evidence="10" type="ORF">C7Y72_16900</name>
</gene>
<evidence type="ECO:0000259" key="7">
    <source>
        <dbReference type="Pfam" id="PF00441"/>
    </source>
</evidence>
<evidence type="ECO:0000256" key="6">
    <source>
        <dbReference type="RuleBase" id="RU362125"/>
    </source>
</evidence>
<dbReference type="Pfam" id="PF02770">
    <property type="entry name" value="Acyl-CoA_dh_M"/>
    <property type="match status" value="1"/>
</dbReference>
<protein>
    <submittedName>
        <fullName evidence="10">Acyl-CoA dehydrogenase</fullName>
    </submittedName>
</protein>
<dbReference type="PIRSF" id="PIRSF016578">
    <property type="entry name" value="HsaA"/>
    <property type="match status" value="1"/>
</dbReference>
<dbReference type="SUPFAM" id="SSF47203">
    <property type="entry name" value="Acyl-CoA dehydrogenase C-terminal domain-like"/>
    <property type="match status" value="1"/>
</dbReference>
<reference evidence="10 11" key="1">
    <citation type="submission" date="2018-03" db="EMBL/GenBank/DDBJ databases">
        <title>Aquarubrobacter algicola gen. nov., sp. nov., a novel actinobacterium isolated from shallow eutrophic lake during the end of cyanobacterial harmful algal blooms.</title>
        <authorList>
            <person name="Chun S.J."/>
        </authorList>
    </citation>
    <scope>NUCLEOTIDE SEQUENCE [LARGE SCALE GENOMIC DNA]</scope>
    <source>
        <strain evidence="10 11">Seoho-28</strain>
    </source>
</reference>
<dbReference type="EMBL" id="PYYB01000002">
    <property type="protein sequence ID" value="PTL56626.1"/>
    <property type="molecule type" value="Genomic_DNA"/>
</dbReference>
<keyword evidence="5 6" id="KW-0560">Oxidoreductase</keyword>
<feature type="domain" description="Acyl-CoA dehydrogenase/oxidase C-terminal" evidence="7">
    <location>
        <begin position="250"/>
        <end position="398"/>
    </location>
</feature>
<dbReference type="Gene3D" id="2.40.110.10">
    <property type="entry name" value="Butyryl-CoA Dehydrogenase, subunit A, domain 2"/>
    <property type="match status" value="1"/>
</dbReference>
<keyword evidence="4 6" id="KW-0274">FAD</keyword>
<evidence type="ECO:0000256" key="2">
    <source>
        <dbReference type="ARBA" id="ARBA00009347"/>
    </source>
</evidence>
<sequence>MSTSTDQYRTSDTVAIRPPFTQEHEDLRASIRRWVAAELAPNADRWEEDRWFPDSLFHRMAELGFLGLKYPEEYGGQGGDHLHQAVMAEELAWCGSGGVAAGVGAHMDIATPPIFKFGTEDQKQRYLVPAIRGEKIAALAITEPDAGSDVAGIRTHAKRVDGGWLINGSKMFITNGVRAHVHVAAVKTTPEGGHGGMSFFLVDARGEDGELLPGVTTSKIEKLGWHASDTGLISYEDVFVADDQLLGELNKGFYLIMANFQWERLLMALGAIGGMQAAFEQTLAFVQERHAFGRAIGSFQVSRHKLAEIATTIEAGRCITYNALRLFHEGHDAVREVTMAKLATQRACFDVMDQCLQLHGGAGYMQEYGIERAARDARLGPIGGGTDEIMKEILGKTMGL</sequence>
<evidence type="ECO:0000256" key="1">
    <source>
        <dbReference type="ARBA" id="ARBA00001974"/>
    </source>
</evidence>
<dbReference type="InterPro" id="IPR006089">
    <property type="entry name" value="Acyl-CoA_DH_CS"/>
</dbReference>
<dbReference type="FunFam" id="1.10.540.10:FF:000002">
    <property type="entry name" value="Acyl-CoA dehydrogenase FadE19"/>
    <property type="match status" value="1"/>
</dbReference>
<dbReference type="PANTHER" id="PTHR43884">
    <property type="entry name" value="ACYL-COA DEHYDROGENASE"/>
    <property type="match status" value="1"/>
</dbReference>
<dbReference type="RefSeq" id="WP_107570345.1">
    <property type="nucleotide sequence ID" value="NZ_PYYB01000002.1"/>
</dbReference>
<dbReference type="PROSITE" id="PS00073">
    <property type="entry name" value="ACYL_COA_DH_2"/>
    <property type="match status" value="1"/>
</dbReference>
<dbReference type="FunFam" id="1.20.140.10:FF:000001">
    <property type="entry name" value="Acyl-CoA dehydrogenase"/>
    <property type="match status" value="1"/>
</dbReference>
<organism evidence="10 11">
    <name type="scientific">Paraconexibacter algicola</name>
    <dbReference type="NCBI Taxonomy" id="2133960"/>
    <lineage>
        <taxon>Bacteria</taxon>
        <taxon>Bacillati</taxon>
        <taxon>Actinomycetota</taxon>
        <taxon>Thermoleophilia</taxon>
        <taxon>Solirubrobacterales</taxon>
        <taxon>Paraconexibacteraceae</taxon>
        <taxon>Paraconexibacter</taxon>
    </lineage>
</organism>
<dbReference type="SUPFAM" id="SSF56645">
    <property type="entry name" value="Acyl-CoA dehydrogenase NM domain-like"/>
    <property type="match status" value="1"/>
</dbReference>
<dbReference type="GO" id="GO:0003995">
    <property type="term" value="F:acyl-CoA dehydrogenase activity"/>
    <property type="evidence" value="ECO:0007669"/>
    <property type="project" value="InterPro"/>
</dbReference>
<evidence type="ECO:0000259" key="9">
    <source>
        <dbReference type="Pfam" id="PF02771"/>
    </source>
</evidence>
<dbReference type="AlphaFoldDB" id="A0A2T4UFQ8"/>
<keyword evidence="11" id="KW-1185">Reference proteome</keyword>
<dbReference type="Proteomes" id="UP000240739">
    <property type="component" value="Unassembled WGS sequence"/>
</dbReference>
<comment type="similarity">
    <text evidence="2 6">Belongs to the acyl-CoA dehydrogenase family.</text>
</comment>
<evidence type="ECO:0000256" key="5">
    <source>
        <dbReference type="ARBA" id="ARBA00023002"/>
    </source>
</evidence>
<dbReference type="InterPro" id="IPR006091">
    <property type="entry name" value="Acyl-CoA_Oxase/DH_mid-dom"/>
</dbReference>
<dbReference type="GO" id="GO:0050660">
    <property type="term" value="F:flavin adenine dinucleotide binding"/>
    <property type="evidence" value="ECO:0007669"/>
    <property type="project" value="InterPro"/>
</dbReference>
<evidence type="ECO:0000256" key="3">
    <source>
        <dbReference type="ARBA" id="ARBA00022630"/>
    </source>
</evidence>
<dbReference type="PANTHER" id="PTHR43884:SF12">
    <property type="entry name" value="ISOVALERYL-COA DEHYDROGENASE, MITOCHONDRIAL-RELATED"/>
    <property type="match status" value="1"/>
</dbReference>
<name>A0A2T4UFQ8_9ACTN</name>
<comment type="caution">
    <text evidence="10">The sequence shown here is derived from an EMBL/GenBank/DDBJ whole genome shotgun (WGS) entry which is preliminary data.</text>
</comment>
<proteinExistence type="inferred from homology"/>
<dbReference type="PROSITE" id="PS00072">
    <property type="entry name" value="ACYL_COA_DH_1"/>
    <property type="match status" value="1"/>
</dbReference>
<feature type="domain" description="Acyl-CoA dehydrogenase/oxidase N-terminal" evidence="9">
    <location>
        <begin position="21"/>
        <end position="134"/>
    </location>
</feature>
<dbReference type="InterPro" id="IPR013786">
    <property type="entry name" value="AcylCoA_DH/ox_N"/>
</dbReference>
<dbReference type="Gene3D" id="1.20.140.10">
    <property type="entry name" value="Butyryl-CoA Dehydrogenase, subunit A, domain 3"/>
    <property type="match status" value="1"/>
</dbReference>
<comment type="cofactor">
    <cofactor evidence="1 6">
        <name>FAD</name>
        <dbReference type="ChEBI" id="CHEBI:57692"/>
    </cofactor>
</comment>
<dbReference type="Gene3D" id="1.10.540.10">
    <property type="entry name" value="Acyl-CoA dehydrogenase/oxidase, N-terminal domain"/>
    <property type="match status" value="1"/>
</dbReference>
<dbReference type="Pfam" id="PF00441">
    <property type="entry name" value="Acyl-CoA_dh_1"/>
    <property type="match status" value="1"/>
</dbReference>
<dbReference type="InterPro" id="IPR009075">
    <property type="entry name" value="AcylCo_DH/oxidase_C"/>
</dbReference>